<dbReference type="GO" id="GO:0009253">
    <property type="term" value="P:peptidoglycan catabolic process"/>
    <property type="evidence" value="ECO:0007669"/>
    <property type="project" value="InterPro"/>
</dbReference>
<dbReference type="AlphaFoldDB" id="A0A9X1FVD7"/>
<dbReference type="InterPro" id="IPR050695">
    <property type="entry name" value="N-acetylmuramoyl_amidase_3"/>
</dbReference>
<dbReference type="PANTHER" id="PTHR30404:SF0">
    <property type="entry name" value="N-ACETYLMURAMOYL-L-ALANINE AMIDASE AMIC"/>
    <property type="match status" value="1"/>
</dbReference>
<proteinExistence type="predicted"/>
<accession>A0A9X1FVD7</accession>
<dbReference type="EC" id="3.5.1.28" evidence="2"/>
<dbReference type="CDD" id="cd02696">
    <property type="entry name" value="MurNAc-LAA"/>
    <property type="match status" value="1"/>
</dbReference>
<keyword evidence="7" id="KW-1185">Reference proteome</keyword>
<sequence>MIRKCIVWACCALICALPVRAQNLTAIARVDAEASQIEDSWFGGAQITLELSQGVPYRVFTLTDPPRLVVDFREVDWTGARARDFLTPDGAIRDLRFGNFQPGWSRMVADMVKPLVPDSIGMSIDSATGAATLEISLKSASDEAFAAQAGAPENALWPNPPVPEIMAPVTDDRFVVAIDPGHGGVDPGAEREDVTEKDLMLQIAVELREALLRSGQADVVLTRDADMFVSLEGRVAIAHRAGADVFLSLHADALSQGGAHGATVYTLSDEASDTATAHLAARHNRADIIAGTDLTGSDDQIASVLLDLARQETEPRSKALARQLVQGLTDAGGPMNRRPLRKAGFSVLKSADIPSVLVEVGFLSSERDLNNLRDPTWRSKMVSGMVQAILAWRDADAAQRPLVRQ</sequence>
<evidence type="ECO:0000256" key="4">
    <source>
        <dbReference type="SAM" id="SignalP"/>
    </source>
</evidence>
<dbReference type="PANTHER" id="PTHR30404">
    <property type="entry name" value="N-ACETYLMURAMOYL-L-ALANINE AMIDASE"/>
    <property type="match status" value="1"/>
</dbReference>
<evidence type="ECO:0000313" key="7">
    <source>
        <dbReference type="Proteomes" id="UP001138661"/>
    </source>
</evidence>
<organism evidence="6 7">
    <name type="scientific">Roseobacter insulae</name>
    <dbReference type="NCBI Taxonomy" id="2859783"/>
    <lineage>
        <taxon>Bacteria</taxon>
        <taxon>Pseudomonadati</taxon>
        <taxon>Pseudomonadota</taxon>
        <taxon>Alphaproteobacteria</taxon>
        <taxon>Rhodobacterales</taxon>
        <taxon>Roseobacteraceae</taxon>
        <taxon>Roseobacter</taxon>
    </lineage>
</organism>
<feature type="domain" description="MurNAc-LAA" evidence="5">
    <location>
        <begin position="235"/>
        <end position="390"/>
    </location>
</feature>
<dbReference type="Pfam" id="PF01520">
    <property type="entry name" value="Amidase_3"/>
    <property type="match status" value="1"/>
</dbReference>
<comment type="caution">
    <text evidence="6">The sequence shown here is derived from an EMBL/GenBank/DDBJ whole genome shotgun (WGS) entry which is preliminary data.</text>
</comment>
<evidence type="ECO:0000313" key="6">
    <source>
        <dbReference type="EMBL" id="MBW4708695.1"/>
    </source>
</evidence>
<dbReference type="Proteomes" id="UP001138661">
    <property type="component" value="Unassembled WGS sequence"/>
</dbReference>
<dbReference type="GO" id="GO:0030288">
    <property type="term" value="C:outer membrane-bounded periplasmic space"/>
    <property type="evidence" value="ECO:0007669"/>
    <property type="project" value="TreeGrafter"/>
</dbReference>
<reference evidence="6" key="1">
    <citation type="submission" date="2021-07" db="EMBL/GenBank/DDBJ databases">
        <title>Roseobacter insulae sp. nov., isolated from a tidal flat.</title>
        <authorList>
            <person name="Park S."/>
            <person name="Yoon J.-H."/>
        </authorList>
    </citation>
    <scope>NUCLEOTIDE SEQUENCE</scope>
    <source>
        <strain evidence="6">YSTF-M11</strain>
    </source>
</reference>
<name>A0A9X1FVD7_9RHOB</name>
<protein>
    <recommendedName>
        <fullName evidence="2">N-acetylmuramoyl-L-alanine amidase</fullName>
        <ecNumber evidence="2">3.5.1.28</ecNumber>
    </recommendedName>
</protein>
<dbReference type="InterPro" id="IPR021731">
    <property type="entry name" value="AMIN_dom"/>
</dbReference>
<feature type="chain" id="PRO_5040899897" description="N-acetylmuramoyl-L-alanine amidase" evidence="4">
    <location>
        <begin position="22"/>
        <end position="405"/>
    </location>
</feature>
<comment type="catalytic activity">
    <reaction evidence="1">
        <text>Hydrolyzes the link between N-acetylmuramoyl residues and L-amino acid residues in certain cell-wall glycopeptides.</text>
        <dbReference type="EC" id="3.5.1.28"/>
    </reaction>
</comment>
<gene>
    <name evidence="6" type="ORF">KX928_12975</name>
</gene>
<feature type="signal peptide" evidence="4">
    <location>
        <begin position="1"/>
        <end position="21"/>
    </location>
</feature>
<dbReference type="InterPro" id="IPR002508">
    <property type="entry name" value="MurNAc-LAA_cat"/>
</dbReference>
<dbReference type="Pfam" id="PF11741">
    <property type="entry name" value="AMIN"/>
    <property type="match status" value="1"/>
</dbReference>
<evidence type="ECO:0000256" key="3">
    <source>
        <dbReference type="ARBA" id="ARBA00022801"/>
    </source>
</evidence>
<dbReference type="SMART" id="SM00646">
    <property type="entry name" value="Ami_3"/>
    <property type="match status" value="1"/>
</dbReference>
<dbReference type="GO" id="GO:0008745">
    <property type="term" value="F:N-acetylmuramoyl-L-alanine amidase activity"/>
    <property type="evidence" value="ECO:0007669"/>
    <property type="project" value="UniProtKB-EC"/>
</dbReference>
<evidence type="ECO:0000259" key="5">
    <source>
        <dbReference type="SMART" id="SM00646"/>
    </source>
</evidence>
<keyword evidence="3" id="KW-0378">Hydrolase</keyword>
<evidence type="ECO:0000256" key="1">
    <source>
        <dbReference type="ARBA" id="ARBA00001561"/>
    </source>
</evidence>
<dbReference type="EMBL" id="JAHXDN010000003">
    <property type="protein sequence ID" value="MBW4708695.1"/>
    <property type="molecule type" value="Genomic_DNA"/>
</dbReference>
<dbReference type="RefSeq" id="WP_219503058.1">
    <property type="nucleotide sequence ID" value="NZ_JAHXDN010000003.1"/>
</dbReference>
<keyword evidence="4" id="KW-0732">Signal</keyword>
<evidence type="ECO:0000256" key="2">
    <source>
        <dbReference type="ARBA" id="ARBA00011901"/>
    </source>
</evidence>